<dbReference type="InterPro" id="IPR000089">
    <property type="entry name" value="Biotin_lipoyl"/>
</dbReference>
<dbReference type="PANTHER" id="PTHR45266:SF3">
    <property type="entry name" value="OXALOACETATE DECARBOXYLASE ALPHA CHAIN"/>
    <property type="match status" value="1"/>
</dbReference>
<comment type="pathway">
    <text evidence="1 8">Lipid metabolism; fatty acid biosynthesis.</text>
</comment>
<dbReference type="PRINTS" id="PR01071">
    <property type="entry name" value="ACOABIOTINCC"/>
</dbReference>
<dbReference type="UniPathway" id="UPA00094"/>
<keyword evidence="4 8" id="KW-0276">Fatty acid metabolism</keyword>
<evidence type="ECO:0000256" key="8">
    <source>
        <dbReference type="RuleBase" id="RU364072"/>
    </source>
</evidence>
<accession>A0A7W4W1Q2</accession>
<keyword evidence="5 8" id="KW-0443">Lipid metabolism</keyword>
<evidence type="ECO:0000256" key="4">
    <source>
        <dbReference type="ARBA" id="ARBA00022832"/>
    </source>
</evidence>
<dbReference type="InterPro" id="IPR011053">
    <property type="entry name" value="Single_hybrid_motif"/>
</dbReference>
<dbReference type="SUPFAM" id="SSF51230">
    <property type="entry name" value="Single hybrid motif"/>
    <property type="match status" value="1"/>
</dbReference>
<feature type="domain" description="Lipoyl-binding" evidence="9">
    <location>
        <begin position="80"/>
        <end position="156"/>
    </location>
</feature>
<dbReference type="PROSITE" id="PS50968">
    <property type="entry name" value="BIOTINYL_LIPOYL"/>
    <property type="match status" value="1"/>
</dbReference>
<evidence type="ECO:0000256" key="1">
    <source>
        <dbReference type="ARBA" id="ARBA00005194"/>
    </source>
</evidence>
<dbReference type="EMBL" id="JACHWR010000017">
    <property type="protein sequence ID" value="MBB3045675.1"/>
    <property type="molecule type" value="Genomic_DNA"/>
</dbReference>
<dbReference type="Gene3D" id="2.40.50.100">
    <property type="match status" value="1"/>
</dbReference>
<reference evidence="10 11" key="1">
    <citation type="submission" date="2020-08" db="EMBL/GenBank/DDBJ databases">
        <title>Sequencing the genomes of 1000 actinobacteria strains.</title>
        <authorList>
            <person name="Klenk H.-P."/>
        </authorList>
    </citation>
    <scope>NUCLEOTIDE SEQUENCE [LARGE SCALE GENOMIC DNA]</scope>
    <source>
        <strain evidence="10 11">DSM 105498</strain>
    </source>
</reference>
<keyword evidence="3 8" id="KW-0444">Lipid biosynthesis</keyword>
<dbReference type="GO" id="GO:0003989">
    <property type="term" value="F:acetyl-CoA carboxylase activity"/>
    <property type="evidence" value="ECO:0007669"/>
    <property type="project" value="InterPro"/>
</dbReference>
<dbReference type="GO" id="GO:0009317">
    <property type="term" value="C:acetyl-CoA carboxylase complex"/>
    <property type="evidence" value="ECO:0007669"/>
    <property type="project" value="InterPro"/>
</dbReference>
<evidence type="ECO:0000313" key="11">
    <source>
        <dbReference type="Proteomes" id="UP000589626"/>
    </source>
</evidence>
<dbReference type="InterPro" id="IPR001249">
    <property type="entry name" value="AcCoA_biotinCC"/>
</dbReference>
<protein>
    <recommendedName>
        <fullName evidence="2 8">Biotin carboxyl carrier protein of acetyl-CoA carboxylase</fullName>
    </recommendedName>
</protein>
<gene>
    <name evidence="10" type="ORF">FHU40_005535</name>
</gene>
<evidence type="ECO:0000256" key="2">
    <source>
        <dbReference type="ARBA" id="ARBA00017562"/>
    </source>
</evidence>
<evidence type="ECO:0000313" key="10">
    <source>
        <dbReference type="EMBL" id="MBB3045675.1"/>
    </source>
</evidence>
<dbReference type="PANTHER" id="PTHR45266">
    <property type="entry name" value="OXALOACETATE DECARBOXYLASE ALPHA CHAIN"/>
    <property type="match status" value="1"/>
</dbReference>
<evidence type="ECO:0000256" key="5">
    <source>
        <dbReference type="ARBA" id="ARBA00023098"/>
    </source>
</evidence>
<comment type="caution">
    <text evidence="10">The sequence shown here is derived from an EMBL/GenBank/DDBJ whole genome shotgun (WGS) entry which is preliminary data.</text>
</comment>
<dbReference type="Proteomes" id="UP000589626">
    <property type="component" value="Unassembled WGS sequence"/>
</dbReference>
<dbReference type="CDD" id="cd06850">
    <property type="entry name" value="biotinyl_domain"/>
    <property type="match status" value="1"/>
</dbReference>
<evidence type="ECO:0000259" key="9">
    <source>
        <dbReference type="PROSITE" id="PS50968"/>
    </source>
</evidence>
<keyword evidence="11" id="KW-1185">Reference proteome</keyword>
<dbReference type="NCBIfam" id="TIGR00531">
    <property type="entry name" value="BCCP"/>
    <property type="match status" value="1"/>
</dbReference>
<sequence length="159" mass="16456">MGLDLEELAAVMELLADADFTQLRIQQGDFSLVVSRGVPIDDGGTTPAAPAPSPVTVPVAAPVVQEVQPGPASSELGADEVHVTTPMLGTFYRAPKPGEPPFVEVGTKVGADTTVGIVEVMKLMSSIQAGAEGEVTRVLVEDGQLVEAGQPLFVLRVVP</sequence>
<dbReference type="Pfam" id="PF00364">
    <property type="entry name" value="Biotin_lipoyl"/>
    <property type="match status" value="1"/>
</dbReference>
<dbReference type="PROSITE" id="PS00188">
    <property type="entry name" value="BIOTIN"/>
    <property type="match status" value="1"/>
</dbReference>
<evidence type="ECO:0000256" key="6">
    <source>
        <dbReference type="ARBA" id="ARBA00023160"/>
    </source>
</evidence>
<comment type="function">
    <text evidence="8">This protein is a component of the acetyl coenzyme A carboxylase complex; first, biotin carboxylase catalyzes the carboxylation of the carrier protein and then the transcarboxylase transfers the carboxyl group to form malonyl-CoA.</text>
</comment>
<dbReference type="RefSeq" id="WP_183595638.1">
    <property type="nucleotide sequence ID" value="NZ_JACHWR010000017.1"/>
</dbReference>
<proteinExistence type="predicted"/>
<evidence type="ECO:0000256" key="3">
    <source>
        <dbReference type="ARBA" id="ARBA00022516"/>
    </source>
</evidence>
<organism evidence="10 11">
    <name type="scientific">Nocardioides soli</name>
    <dbReference type="NCBI Taxonomy" id="1036020"/>
    <lineage>
        <taxon>Bacteria</taxon>
        <taxon>Bacillati</taxon>
        <taxon>Actinomycetota</taxon>
        <taxon>Actinomycetes</taxon>
        <taxon>Propionibacteriales</taxon>
        <taxon>Nocardioidaceae</taxon>
        <taxon>Nocardioides</taxon>
    </lineage>
</organism>
<dbReference type="InterPro" id="IPR001882">
    <property type="entry name" value="Biotin_BS"/>
</dbReference>
<keyword evidence="6 8" id="KW-0275">Fatty acid biosynthesis</keyword>
<dbReference type="InterPro" id="IPR050709">
    <property type="entry name" value="Biotin_Carboxyl_Carrier/Decarb"/>
</dbReference>
<keyword evidence="7 8" id="KW-0092">Biotin</keyword>
<dbReference type="AlphaFoldDB" id="A0A7W4W1Q2"/>
<name>A0A7W4W1Q2_9ACTN</name>
<evidence type="ECO:0000256" key="7">
    <source>
        <dbReference type="ARBA" id="ARBA00023267"/>
    </source>
</evidence>
<dbReference type="GO" id="GO:0006633">
    <property type="term" value="P:fatty acid biosynthetic process"/>
    <property type="evidence" value="ECO:0007669"/>
    <property type="project" value="UniProtKB-UniPathway"/>
</dbReference>